<feature type="compositionally biased region" description="Basic residues" evidence="1">
    <location>
        <begin position="141"/>
        <end position="153"/>
    </location>
</feature>
<accession>A0AAV7L8K4</accession>
<comment type="caution">
    <text evidence="2">The sequence shown here is derived from an EMBL/GenBank/DDBJ whole genome shotgun (WGS) entry which is preliminary data.</text>
</comment>
<reference evidence="2" key="1">
    <citation type="journal article" date="2022" name="bioRxiv">
        <title>Sequencing and chromosome-scale assembly of the giantPleurodeles waltlgenome.</title>
        <authorList>
            <person name="Brown T."/>
            <person name="Elewa A."/>
            <person name="Iarovenko S."/>
            <person name="Subramanian E."/>
            <person name="Araus A.J."/>
            <person name="Petzold A."/>
            <person name="Susuki M."/>
            <person name="Suzuki K.-i.T."/>
            <person name="Hayashi T."/>
            <person name="Toyoda A."/>
            <person name="Oliveira C."/>
            <person name="Osipova E."/>
            <person name="Leigh N.D."/>
            <person name="Simon A."/>
            <person name="Yun M.H."/>
        </authorList>
    </citation>
    <scope>NUCLEOTIDE SEQUENCE</scope>
    <source>
        <strain evidence="2">20211129_DDA</strain>
        <tissue evidence="2">Liver</tissue>
    </source>
</reference>
<feature type="compositionally biased region" description="Low complexity" evidence="1">
    <location>
        <begin position="31"/>
        <end position="41"/>
    </location>
</feature>
<evidence type="ECO:0000256" key="1">
    <source>
        <dbReference type="SAM" id="MobiDB-lite"/>
    </source>
</evidence>
<evidence type="ECO:0000313" key="3">
    <source>
        <dbReference type="Proteomes" id="UP001066276"/>
    </source>
</evidence>
<proteinExistence type="predicted"/>
<dbReference type="EMBL" id="JANPWB010000015">
    <property type="protein sequence ID" value="KAJ1087867.1"/>
    <property type="molecule type" value="Genomic_DNA"/>
</dbReference>
<dbReference type="AlphaFoldDB" id="A0AAV7L8K4"/>
<feature type="region of interest" description="Disordered" evidence="1">
    <location>
        <begin position="1"/>
        <end position="42"/>
    </location>
</feature>
<gene>
    <name evidence="2" type="ORF">NDU88_001029</name>
</gene>
<evidence type="ECO:0000313" key="2">
    <source>
        <dbReference type="EMBL" id="KAJ1087867.1"/>
    </source>
</evidence>
<sequence length="174" mass="19221">MGNCSIPQPKHPEERATNMSADREPEEAEPLPEQAAAQAQARQEDMEWVRFVPPALNGKNKITKTSWKMAAQRTAVWEARALFAGWGLKLHIPPLDKYLHILLNSALSQERKSVLRGSGGGAESPDQWNCGSADHNYSLRTKQKRNPHGHTNKPAKQAEGSGRAKVLALTTWGP</sequence>
<feature type="region of interest" description="Disordered" evidence="1">
    <location>
        <begin position="115"/>
        <end position="174"/>
    </location>
</feature>
<keyword evidence="3" id="KW-1185">Reference proteome</keyword>
<organism evidence="2 3">
    <name type="scientific">Pleurodeles waltl</name>
    <name type="common">Iberian ribbed newt</name>
    <dbReference type="NCBI Taxonomy" id="8319"/>
    <lineage>
        <taxon>Eukaryota</taxon>
        <taxon>Metazoa</taxon>
        <taxon>Chordata</taxon>
        <taxon>Craniata</taxon>
        <taxon>Vertebrata</taxon>
        <taxon>Euteleostomi</taxon>
        <taxon>Amphibia</taxon>
        <taxon>Batrachia</taxon>
        <taxon>Caudata</taxon>
        <taxon>Salamandroidea</taxon>
        <taxon>Salamandridae</taxon>
        <taxon>Pleurodelinae</taxon>
        <taxon>Pleurodeles</taxon>
    </lineage>
</organism>
<name>A0AAV7L8K4_PLEWA</name>
<dbReference type="Proteomes" id="UP001066276">
    <property type="component" value="Chromosome 11"/>
</dbReference>
<protein>
    <submittedName>
        <fullName evidence="2">Uncharacterized protein</fullName>
    </submittedName>
</protein>